<dbReference type="InterPro" id="IPR010060">
    <property type="entry name" value="NRPS_synth"/>
</dbReference>
<dbReference type="STRING" id="362413.RC62_4104"/>
<dbReference type="CDD" id="cd05930">
    <property type="entry name" value="A_NRPS"/>
    <property type="match status" value="3"/>
</dbReference>
<dbReference type="Pfam" id="PF00501">
    <property type="entry name" value="AMP-binding"/>
    <property type="match status" value="3"/>
</dbReference>
<dbReference type="InterPro" id="IPR020845">
    <property type="entry name" value="AMP-binding_CS"/>
</dbReference>
<gene>
    <name evidence="6" type="ORF">RC62_4104</name>
</gene>
<dbReference type="NCBIfam" id="TIGR01720">
    <property type="entry name" value="NRPS-para261"/>
    <property type="match status" value="1"/>
</dbReference>
<dbReference type="SUPFAM" id="SSF47336">
    <property type="entry name" value="ACP-like"/>
    <property type="match status" value="3"/>
</dbReference>
<dbReference type="Gene3D" id="3.30.559.30">
    <property type="entry name" value="Nonribosomal peptide synthetase, condensation domain"/>
    <property type="match status" value="4"/>
</dbReference>
<sequence length="3598" mass="409746">MGINSNIEGYELSENQKNLWGLGNIGQYFNQIKIELKFDIAQDKLLQYIEKVVSKNEILHYKMMLSNGFTYPIQIDAADTKTEWSEIDLDANYTDATLDEKLNYTYDPLNNQPLRFCFAKESGKIKFIYIRFYSLWSDSYSPLLFCEYLLDEINAQNNPENKEDTQTEKIEYSGFSSWQNELISEPEPEAVDFWKNYAADFGNKTIPFNDFTNSFTAAKRQVYNIEKADYNSLKTYCEKNDVKVETVLLYNYLKYLMLFAEDEVSIGYIPFERKYKELANTFGYVNNIIPFKFNNNSELSIKETVDTIAAELNNVSDWSDFFTIDRENKIKNSSDFYFKYCFEYIDLSKEVLQNTIFEIKDLTLIQDSFDLKLSCTDNGNSIAVEVYFNEEAFGTDAKDIVAEQLKNVFTALTEPDTADSRISELENKIITQSNTTQNYFPEYDSVIALFEAQVNANPEHIALLNDDFKINYQELNEKANHLKNYLTERYDIQPGDAVSYLGNATDWYVISVLAILKAGAYFIPIDTNYPNERINYILQESTCKVLICDPNLTIDFDLANYNVLTPSFDEIAKSNNTDQKIEYNKNDVAYCIYTSGSTGNPKGCTISQSNLLNYVQWCDTFYFENAQVGNWGLFTSISFDLSITALFLSLIRGKKLWISNFDKEINVLLKESFNNPQIDTLKITPAHISLLKDVEIKNTTIKKIICGGEKLLHYHIQILKNIREDIEIYNEYGPTECTVGCIVSQVMNSDSKVLVGKPIANTEIYILNKDSKPCHIGEVGEIFVGGSGVSVGYLNRSDLTSEKFIANPFDNTQKLYTTGDLACWLPDGNIEYLGRKDHQVKIRGYRIELEEIEKAILQFSTDIAQVVVDAKEMNDDKILIAYLVCNKIIDKTKLSHFLKEKLPAYMNPGFIVNIDKIPLTSNGKIDRKLLPNVSVQNFLRAEYVAPQNEIQRQVAEIWQDLLKIEKIGINDNFIELGGHSLVAVQVFNRIYKELGKTISLRLFFENPTIKKLVDQLKENEFFSIEKTSEQDSYPLTASQNRFWILSQFEEASLAYNMQTILKFKGTINIAKFEDAFTNLINRHENLRTSFRALKNGEVRQIITPIEDVEFKMQFLDFSHTDLTDKAVDEYFEKENSKPFELENSPLLRTTLIKTQDEEYVFSIALPHIIGDGWSMEILAVEVVKIYNALIQDKDIDLPQLNIQYKDYAVWLNQEVKKDKYKISGDYWLNQFSGDLPVVNLPSVKKRPLIKTYNGDYQVHEFSNAFLEKLNIFSKENDVTLFMTLMSVINTLLHKYTGNEDIIVGSPIAGREHPDLENQVGLYLNTLALRTKVEKDTDFMALLHHEKEVLLQAFEHQNYPFDELIDQLNFKRDISRSVLFDIIVTLQSQEKLNNFEKEDILDLEVHSYNYKNTTSKFDIEFNFIESDALTLGIKYNTDVYDLAFIEKIFVHFEHLSSALIAAPSKKISEINYLSDTEKAELLLDFNPVAVSYPKDQTFLDLFEEQLSKTPDAVALVYEELSFTYKELNERSNQLADSLQQDYAIKKGDPVGVLLSRTEWVMISILGILKAGGVYVPIEPQLPNHRKAFVAEDTGLNLLITETFYLFDIDFYNKDVLAVDVEFEPLNYNKDFKRVALDTQDLAYIIYTSGSTGNPKGVMINHESLFNYLFWSRSRYLDNDLANTNFGLFTSLSFDLTITSLFLPIISGGSLNVFNSSENISDVLRTYFESDISCVKLTPAHISVLESLGLASSKVEVAIVGGEALGNNHVAILRRLNPSMKIYNEYGPTEATVGCIVYEIKAEEDPILIGTPISNFEIYILDPALELVGVGIVGEIYISGTGLSAGYLNRAELTAEKFIANPFKAGERMYKTGDLARWLSDGNIDYKGREDDQVKIKGYRIELGEIESVMAGFSQDITQAVVKISEYNGEKYIVAYYVSEKKIDKKVLQNSLNKILPDYMLPGFYVQLDFIPLTSNGKIDHKLLPDVAEKDLIKEEYVAPTTKEEELLVAIWSEVLKYDAVSIKESFYNLGGDSIKSILVVSRLKQMGYTLKVDQILRNPILEDLAKLVKSNFNIVDQSEITGEVQLTPIQYYFFESDAISNKNHYNQSVLLKSKSTIDPLVLNRSIKTLVVHHDALRMGFKFENNAWSQYNHDTAEEHYKINFYDLTHEADQSEALNQLGSKLQSGFDINSGILFQIGHFRMSDGDRLALIVHHLVIDGVSWRILLEDLSNLYSSFLKNDKSNLPLKTDSFQLWASRQAEYAKTEKIQQTRLYWEEISKEEIALLPTDYVEQNNTLKTEKSNGFVLDQSLTQKLQTKVHDVYNTEINDILLTGLGLAIRDVFGVEKSVVKMEGHGREEIIDGIDIGRTVGWFTSVYPFILDVSQSDGNALVTVKESLRKIPNKGIDYGILNYLDKRFTNDLAPSIQFNYLGDFGNNVGGDKEEALFEFSSENIGRSIDPANNNSTILLNVSGIMVSGQLSMSIRYSDTLFNDETIENLVVSYQNQLENLIDALAAEKKNYLTPSDLTYKNITYTALTALNEDNNVEDIYTLSPLQQGMYYHWLLDKSSPAYFEQFAYTINTDGLDINSVKQAYDALISRYSILRTRFTNTIGGVPLQIVYKNIQSNFSYQEMSENDTIEQYIDKVKEQDKTKGFDFENPSQMRLTVVGLTAEKFVFIWSHHHILMDGWCMSILVNDFYSILTSINTGQPGNLSKPVKYSEYISWLSDIDKNVSLNYWKNYLHGIESSTHIPFKRKKQLAGNAKLTKESFQIEGDLFDKLKNLCQEIEITPSTFMQGVWGYLLSRYNNTQDAVFGSIVSGRPGELSGVENMVGLFINTIPVRVQYDKGDSPKAFLKKLHTETLKSTAHHYINLSEVQAQSIPGMELINNLMVFENYLIQEAVKEEIDELYSQKEQKLTIEEINVFEQTNYDFSTIIAPSASAFKVEFRYNPNVFDAGLIKNLSAHFSGLVAQFCSDSEIKLSHIDYITKEEKTELIEDFNNGDHFLTNKSLVDLFADQLARTPDNIAVFYDNKELTYKELDTVSSQLSNILTNKFSIIKGEPVGVQLNRSQWSIISILAILKAGGVYVPIDFELPDDRKRFIIEDTQLKLLISEDSCALELEYYTGNIFLIDHNYWDLAAAAPAEKVAISPDDLAYVIYTSGSTGQPKGVMVQHSGVVNTILSLIDALEIKEAKRSLQYLSFSFDASISEIFVALLSGCSLYVIGEEKRKDTALLGDYIIENEIELATLPAAIFKIIDINSLKGLSTLITGGESPNIEKINQFLQYGTYHNEYGPTETSICATIYKKEKGSKHTTNNVPIGKPLSNVDIYIMDDLQQLQPKEIVGEICIGGKGLAKGYLNQIGLTAEKFISNPFKKGEKIYKTGDLGKWLSDGTVEFLGRIDDQLKIRGHRIELGEIESVLAAFSNELVKVVVEAKEQKGEKVLVAYYVSTEDINKRELRAYLQNKLPLHMVPNYYVEVENIPLTTNGKVDRKSLPEVSDADMIRREYIAPSNDIERVLSKIWQDVLQVKTISITDNFFELGGHSIKAIAIISEIQKEFDLKIKIADLFQHSTIQELSDEIEKNFQESNLHREIVDKITI</sequence>
<dbReference type="CDD" id="cd19543">
    <property type="entry name" value="DCL_NRPS"/>
    <property type="match status" value="1"/>
</dbReference>
<dbReference type="SMART" id="SM00823">
    <property type="entry name" value="PKS_PP"/>
    <property type="match status" value="3"/>
</dbReference>
<organism evidence="6 7">
    <name type="scientific">Flavobacterium aquidurense</name>
    <dbReference type="NCBI Taxonomy" id="362413"/>
    <lineage>
        <taxon>Bacteria</taxon>
        <taxon>Pseudomonadati</taxon>
        <taxon>Bacteroidota</taxon>
        <taxon>Flavobacteriia</taxon>
        <taxon>Flavobacteriales</taxon>
        <taxon>Flavobacteriaceae</taxon>
        <taxon>Flavobacterium</taxon>
    </lineage>
</organism>
<dbReference type="InterPro" id="IPR023213">
    <property type="entry name" value="CAT-like_dom_sf"/>
</dbReference>
<dbReference type="PATRIC" id="fig|362413.3.peg.4027"/>
<dbReference type="GO" id="GO:0005737">
    <property type="term" value="C:cytoplasm"/>
    <property type="evidence" value="ECO:0007669"/>
    <property type="project" value="TreeGrafter"/>
</dbReference>
<accession>A0A0Q0W427</accession>
<dbReference type="Pfam" id="PF13193">
    <property type="entry name" value="AMP-binding_C"/>
    <property type="match status" value="1"/>
</dbReference>
<dbReference type="SUPFAM" id="SSF52777">
    <property type="entry name" value="CoA-dependent acyltransferases"/>
    <property type="match status" value="8"/>
</dbReference>
<evidence type="ECO:0000313" key="6">
    <source>
        <dbReference type="EMBL" id="KQB41358.1"/>
    </source>
</evidence>
<dbReference type="Gene3D" id="1.10.1200.10">
    <property type="entry name" value="ACP-like"/>
    <property type="match status" value="3"/>
</dbReference>
<dbReference type="GO" id="GO:0044550">
    <property type="term" value="P:secondary metabolite biosynthetic process"/>
    <property type="evidence" value="ECO:0007669"/>
    <property type="project" value="TreeGrafter"/>
</dbReference>
<dbReference type="InterPro" id="IPR009081">
    <property type="entry name" value="PP-bd_ACP"/>
</dbReference>
<keyword evidence="4" id="KW-0677">Repeat</keyword>
<reference evidence="6 7" key="1">
    <citation type="submission" date="2014-09" db="EMBL/GenBank/DDBJ databases">
        <title>Genome sequence of Flavobacterium aquidurense RC62.</title>
        <authorList>
            <person name="Kim J.F."/>
            <person name="Kwak M.-J."/>
        </authorList>
    </citation>
    <scope>NUCLEOTIDE SEQUENCE [LARGE SCALE GENOMIC DNA]</scope>
    <source>
        <strain evidence="6 7">RC62</strain>
    </source>
</reference>
<dbReference type="Proteomes" id="UP000050443">
    <property type="component" value="Unassembled WGS sequence"/>
</dbReference>
<dbReference type="InterPro" id="IPR045851">
    <property type="entry name" value="AMP-bd_C_sf"/>
</dbReference>
<dbReference type="PROSITE" id="PS50075">
    <property type="entry name" value="CARRIER"/>
    <property type="match status" value="3"/>
</dbReference>
<evidence type="ECO:0000259" key="5">
    <source>
        <dbReference type="PROSITE" id="PS50075"/>
    </source>
</evidence>
<dbReference type="NCBIfam" id="TIGR01733">
    <property type="entry name" value="AA-adenyl-dom"/>
    <property type="match status" value="3"/>
</dbReference>
<dbReference type="InterPro" id="IPR020806">
    <property type="entry name" value="PKS_PP-bd"/>
</dbReference>
<feature type="domain" description="Carrier" evidence="5">
    <location>
        <begin position="1997"/>
        <end position="2071"/>
    </location>
</feature>
<feature type="domain" description="Carrier" evidence="5">
    <location>
        <begin position="945"/>
        <end position="1020"/>
    </location>
</feature>
<dbReference type="PANTHER" id="PTHR45527:SF1">
    <property type="entry name" value="FATTY ACID SYNTHASE"/>
    <property type="match status" value="1"/>
</dbReference>
<comment type="cofactor">
    <cofactor evidence="1">
        <name>pantetheine 4'-phosphate</name>
        <dbReference type="ChEBI" id="CHEBI:47942"/>
    </cofactor>
</comment>
<dbReference type="Gene3D" id="2.30.38.10">
    <property type="entry name" value="Luciferase, Domain 3"/>
    <property type="match status" value="3"/>
</dbReference>
<dbReference type="RefSeq" id="WP_055093499.1">
    <property type="nucleotide sequence ID" value="NZ_JRLF01000008.1"/>
</dbReference>
<evidence type="ECO:0000256" key="3">
    <source>
        <dbReference type="ARBA" id="ARBA00022553"/>
    </source>
</evidence>
<dbReference type="InterPro" id="IPR000873">
    <property type="entry name" value="AMP-dep_synth/lig_dom"/>
</dbReference>
<dbReference type="OrthoDB" id="5298966at2"/>
<dbReference type="Pfam" id="PF00668">
    <property type="entry name" value="Condensation"/>
    <property type="match status" value="4"/>
</dbReference>
<name>A0A0Q0W427_9FLAO</name>
<dbReference type="GO" id="GO:0031177">
    <property type="term" value="F:phosphopantetheine binding"/>
    <property type="evidence" value="ECO:0007669"/>
    <property type="project" value="InterPro"/>
</dbReference>
<comment type="caution">
    <text evidence="6">The sequence shown here is derived from an EMBL/GenBank/DDBJ whole genome shotgun (WGS) entry which is preliminary data.</text>
</comment>
<dbReference type="NCBIfam" id="NF003417">
    <property type="entry name" value="PRK04813.1"/>
    <property type="match status" value="3"/>
</dbReference>
<feature type="domain" description="Carrier" evidence="5">
    <location>
        <begin position="3508"/>
        <end position="3583"/>
    </location>
</feature>
<dbReference type="InterPro" id="IPR036736">
    <property type="entry name" value="ACP-like_sf"/>
</dbReference>
<dbReference type="FunFam" id="3.40.50.980:FF:000001">
    <property type="entry name" value="Non-ribosomal peptide synthetase"/>
    <property type="match status" value="2"/>
</dbReference>
<dbReference type="InterPro" id="IPR010071">
    <property type="entry name" value="AA_adenyl_dom"/>
</dbReference>
<dbReference type="EMBL" id="JRLF01000008">
    <property type="protein sequence ID" value="KQB41358.1"/>
    <property type="molecule type" value="Genomic_DNA"/>
</dbReference>
<evidence type="ECO:0000313" key="7">
    <source>
        <dbReference type="Proteomes" id="UP000050443"/>
    </source>
</evidence>
<evidence type="ECO:0000256" key="4">
    <source>
        <dbReference type="ARBA" id="ARBA00022737"/>
    </source>
</evidence>
<dbReference type="FunFam" id="1.10.1200.10:FF:000005">
    <property type="entry name" value="Nonribosomal peptide synthetase 1"/>
    <property type="match status" value="3"/>
</dbReference>
<evidence type="ECO:0000256" key="2">
    <source>
        <dbReference type="ARBA" id="ARBA00022450"/>
    </source>
</evidence>
<dbReference type="CDD" id="cd19534">
    <property type="entry name" value="E_NRPS"/>
    <property type="match status" value="1"/>
</dbReference>
<dbReference type="InterPro" id="IPR025110">
    <property type="entry name" value="AMP-bd_C"/>
</dbReference>
<dbReference type="Gene3D" id="3.40.50.980">
    <property type="match status" value="6"/>
</dbReference>
<keyword evidence="3" id="KW-0597">Phosphoprotein</keyword>
<dbReference type="CDD" id="cd19531">
    <property type="entry name" value="LCL_NRPS-like"/>
    <property type="match status" value="1"/>
</dbReference>
<dbReference type="Gene3D" id="3.30.300.30">
    <property type="match status" value="3"/>
</dbReference>
<proteinExistence type="predicted"/>
<dbReference type="FunFam" id="2.30.38.10:FF:000001">
    <property type="entry name" value="Non-ribosomal peptide synthetase PvdI"/>
    <property type="match status" value="1"/>
</dbReference>
<dbReference type="SUPFAM" id="SSF56801">
    <property type="entry name" value="Acetyl-CoA synthetase-like"/>
    <property type="match status" value="3"/>
</dbReference>
<dbReference type="PROSITE" id="PS00455">
    <property type="entry name" value="AMP_BINDING"/>
    <property type="match status" value="2"/>
</dbReference>
<dbReference type="Pfam" id="PF00550">
    <property type="entry name" value="PP-binding"/>
    <property type="match status" value="3"/>
</dbReference>
<dbReference type="PANTHER" id="PTHR45527">
    <property type="entry name" value="NONRIBOSOMAL PEPTIDE SYNTHETASE"/>
    <property type="match status" value="1"/>
</dbReference>
<evidence type="ECO:0000256" key="1">
    <source>
        <dbReference type="ARBA" id="ARBA00001957"/>
    </source>
</evidence>
<dbReference type="GO" id="GO:0043041">
    <property type="term" value="P:amino acid activation for nonribosomal peptide biosynthetic process"/>
    <property type="evidence" value="ECO:0007669"/>
    <property type="project" value="TreeGrafter"/>
</dbReference>
<dbReference type="GO" id="GO:0003824">
    <property type="term" value="F:catalytic activity"/>
    <property type="evidence" value="ECO:0007669"/>
    <property type="project" value="InterPro"/>
</dbReference>
<dbReference type="InterPro" id="IPR006162">
    <property type="entry name" value="Ppantetheine_attach_site"/>
</dbReference>
<keyword evidence="2" id="KW-0596">Phosphopantetheine</keyword>
<protein>
    <submittedName>
        <fullName evidence="6">Nonribosomal peptide synthetase</fullName>
    </submittedName>
</protein>
<dbReference type="PROSITE" id="PS00012">
    <property type="entry name" value="PHOSPHOPANTETHEINE"/>
    <property type="match status" value="1"/>
</dbReference>
<dbReference type="Gene3D" id="3.30.559.10">
    <property type="entry name" value="Chloramphenicol acetyltransferase-like domain"/>
    <property type="match status" value="4"/>
</dbReference>
<dbReference type="InterPro" id="IPR001242">
    <property type="entry name" value="Condensation_dom"/>
</dbReference>
<dbReference type="FunFam" id="3.40.50.12780:FF:000012">
    <property type="entry name" value="Non-ribosomal peptide synthetase"/>
    <property type="match status" value="1"/>
</dbReference>